<sequence length="873" mass="101503">MFNLFFINLVVLYLVNYCFSLRFINYKVNSLFINNFSTETSLINDIKFEEYENSSRFINKSKESSSKGDDNSGEVEDSSTHPSENVINTTPDVNSDLTISKRMVNSILSLLSSFYEPDFYDIIPILYNIKDEVINITEYMGNTQVKTSQRKHPEKTNNKLKDKTYKINEEMYDKINGMFMTDPSGEVESLVLSIPSSIMNRLYQSSHYGHKGESTIPQIQLVTLSSGFFTKLYEIAIFPYLSELFQKCFNTTLDNTFGLMHRIITHNSSEENDVKSEFYTGIDKIPGFLLTPQLEKSLTEEFENAFRINKLKPGNDVDLTVFSKDSLFFLTVLIKCMKDLVYFNSSLKLLEQLIGRKPTDNEIIFSFFNKSQTNLSKSNKAGTDGSENNPQKQKSSQEFNVKKLVQIITDSEFEIEHRLDLYFTPFVEAVTNIFKKKINSEFFKVLFACQKDALAGVKTRLFAIKPKTIDIFGTRFIHHLFSVSYHHVKMSALRQNLPEHLPIGTLRLAKKGLKLYEYLEKLQDDIIYRLKKNVITKEDIESLYEDHVDSDAPEESGNTENKRPNPTSTRIDIDEKKYKEFIRKVIEIENRFNKRPGDKTCNDNMRKQQQEELLKNTAAKILNVTTDRLSEAIDAYYSKEVSPRDKIPKYLKSRFNSTGRPGRAIRYYADLEPYDIYERLESIEYFRDMIYRRTLRKLAMEALDDRLARILFMAQNSLFCEVHPNYEEVIADLKIPKKTADFIAFAATLMCKQYEVWRIKLNLPPYVNEFRVNPGVLKVANLDPNDLPYHISTAMYNIVKTNLDPALMNDPSVQIPGGPAKNKRDRFNRMRLIKPNLSDMNESFMNYKANYKEYERILLKSPIYYLQFSGKIT</sequence>
<dbReference type="Proteomes" id="UP000001949">
    <property type="component" value="Unassembled WGS sequence"/>
</dbReference>
<dbReference type="AlphaFoldDB" id="Q4N7C3"/>
<reference evidence="2 3" key="1">
    <citation type="journal article" date="2005" name="Science">
        <title>Genome sequence of Theileria parva, a bovine pathogen that transforms lymphocytes.</title>
        <authorList>
            <person name="Gardner M.J."/>
            <person name="Bishop R."/>
            <person name="Shah T."/>
            <person name="de Villiers E.P."/>
            <person name="Carlton J.M."/>
            <person name="Hall N."/>
            <person name="Ren Q."/>
            <person name="Paulsen I.T."/>
            <person name="Pain A."/>
            <person name="Berriman M."/>
            <person name="Wilson R.J.M."/>
            <person name="Sato S."/>
            <person name="Ralph S.A."/>
            <person name="Mann D.J."/>
            <person name="Xiong Z."/>
            <person name="Shallom S.J."/>
            <person name="Weidman J."/>
            <person name="Jiang L."/>
            <person name="Lynn J."/>
            <person name="Weaver B."/>
            <person name="Shoaibi A."/>
            <person name="Domingo A.R."/>
            <person name="Wasawo D."/>
            <person name="Crabtree J."/>
            <person name="Wortman J.R."/>
            <person name="Haas B."/>
            <person name="Angiuoli S.V."/>
            <person name="Creasy T.H."/>
            <person name="Lu C."/>
            <person name="Suh B."/>
            <person name="Silva J.C."/>
            <person name="Utterback T.R."/>
            <person name="Feldblyum T.V."/>
            <person name="Pertea M."/>
            <person name="Allen J."/>
            <person name="Nierman W.C."/>
            <person name="Taracha E.L.N."/>
            <person name="Salzberg S.L."/>
            <person name="White O.R."/>
            <person name="Fitzhugh H.A."/>
            <person name="Morzaria S."/>
            <person name="Venter J.C."/>
            <person name="Fraser C.M."/>
            <person name="Nene V."/>
        </authorList>
    </citation>
    <scope>NUCLEOTIDE SEQUENCE [LARGE SCALE GENOMIC DNA]</scope>
    <source>
        <strain evidence="2 3">Muguga</strain>
    </source>
</reference>
<dbReference type="VEuPathDB" id="PiroplasmaDB:TpMuguga_01g00897"/>
<comment type="caution">
    <text evidence="2">The sequence shown here is derived from an EMBL/GenBank/DDBJ whole genome shotgun (WGS) entry which is preliminary data.</text>
</comment>
<evidence type="ECO:0000313" key="3">
    <source>
        <dbReference type="Proteomes" id="UP000001949"/>
    </source>
</evidence>
<organism evidence="2 3">
    <name type="scientific">Theileria parva</name>
    <name type="common">East coast fever infection agent</name>
    <dbReference type="NCBI Taxonomy" id="5875"/>
    <lineage>
        <taxon>Eukaryota</taxon>
        <taxon>Sar</taxon>
        <taxon>Alveolata</taxon>
        <taxon>Apicomplexa</taxon>
        <taxon>Aconoidasida</taxon>
        <taxon>Piroplasmida</taxon>
        <taxon>Theileriidae</taxon>
        <taxon>Theileria</taxon>
    </lineage>
</organism>
<name>Q4N7C3_THEPA</name>
<dbReference type="InParanoid" id="Q4N7C3"/>
<dbReference type="OMA" id="EVWRIKL"/>
<dbReference type="EMBL" id="AAGK01000001">
    <property type="protein sequence ID" value="EAN34135.1"/>
    <property type="molecule type" value="Genomic_DNA"/>
</dbReference>
<dbReference type="eggNOG" id="ENOG502QX6U">
    <property type="taxonomic scope" value="Eukaryota"/>
</dbReference>
<dbReference type="RefSeq" id="XP_766418.1">
    <property type="nucleotide sequence ID" value="XM_761325.1"/>
</dbReference>
<keyword evidence="3" id="KW-1185">Reference proteome</keyword>
<feature type="region of interest" description="Disordered" evidence="1">
    <location>
        <begin position="547"/>
        <end position="570"/>
    </location>
</feature>
<feature type="compositionally biased region" description="Polar residues" evidence="1">
    <location>
        <begin position="556"/>
        <end position="570"/>
    </location>
</feature>
<feature type="compositionally biased region" description="Basic and acidic residues" evidence="1">
    <location>
        <begin position="60"/>
        <end position="70"/>
    </location>
</feature>
<feature type="region of interest" description="Disordered" evidence="1">
    <location>
        <begin position="375"/>
        <end position="396"/>
    </location>
</feature>
<evidence type="ECO:0000256" key="1">
    <source>
        <dbReference type="SAM" id="MobiDB-lite"/>
    </source>
</evidence>
<evidence type="ECO:0000313" key="2">
    <source>
        <dbReference type="EMBL" id="EAN34135.1"/>
    </source>
</evidence>
<proteinExistence type="predicted"/>
<protein>
    <submittedName>
        <fullName evidence="2">Uncharacterized protein</fullName>
    </submittedName>
</protein>
<feature type="region of interest" description="Disordered" evidence="1">
    <location>
        <begin position="59"/>
        <end position="91"/>
    </location>
</feature>
<accession>Q4N7C3</accession>
<dbReference type="GeneID" id="3503284"/>
<dbReference type="KEGG" id="tpv:TP01_0897"/>
<feature type="compositionally biased region" description="Polar residues" evidence="1">
    <location>
        <begin position="80"/>
        <end position="91"/>
    </location>
</feature>
<gene>
    <name evidence="2" type="ordered locus">TP01_0897</name>
</gene>